<keyword evidence="1" id="KW-0812">Transmembrane</keyword>
<evidence type="ECO:0000313" key="2">
    <source>
        <dbReference type="EMBL" id="MED6174056.1"/>
    </source>
</evidence>
<reference evidence="2 3" key="1">
    <citation type="journal article" date="2023" name="Plants (Basel)">
        <title>Bridging the Gap: Combining Genomics and Transcriptomics Approaches to Understand Stylosanthes scabra, an Orphan Legume from the Brazilian Caatinga.</title>
        <authorList>
            <person name="Ferreira-Neto J.R.C."/>
            <person name="da Silva M.D."/>
            <person name="Binneck E."/>
            <person name="de Melo N.F."/>
            <person name="da Silva R.H."/>
            <person name="de Melo A.L.T.M."/>
            <person name="Pandolfi V."/>
            <person name="Bustamante F.O."/>
            <person name="Brasileiro-Vidal A.C."/>
            <person name="Benko-Iseppon A.M."/>
        </authorList>
    </citation>
    <scope>NUCLEOTIDE SEQUENCE [LARGE SCALE GENOMIC DNA]</scope>
    <source>
        <tissue evidence="2">Leaves</tissue>
    </source>
</reference>
<dbReference type="Proteomes" id="UP001341840">
    <property type="component" value="Unassembled WGS sequence"/>
</dbReference>
<protein>
    <submittedName>
        <fullName evidence="2">Uncharacterized protein</fullName>
    </submittedName>
</protein>
<dbReference type="PANTHER" id="PTHR12242:SF22">
    <property type="entry name" value="OS02G0130600 PROTEIN"/>
    <property type="match status" value="1"/>
</dbReference>
<proteinExistence type="predicted"/>
<accession>A0ABU6VNW4</accession>
<organism evidence="2 3">
    <name type="scientific">Stylosanthes scabra</name>
    <dbReference type="NCBI Taxonomy" id="79078"/>
    <lineage>
        <taxon>Eukaryota</taxon>
        <taxon>Viridiplantae</taxon>
        <taxon>Streptophyta</taxon>
        <taxon>Embryophyta</taxon>
        <taxon>Tracheophyta</taxon>
        <taxon>Spermatophyta</taxon>
        <taxon>Magnoliopsida</taxon>
        <taxon>eudicotyledons</taxon>
        <taxon>Gunneridae</taxon>
        <taxon>Pentapetalae</taxon>
        <taxon>rosids</taxon>
        <taxon>fabids</taxon>
        <taxon>Fabales</taxon>
        <taxon>Fabaceae</taxon>
        <taxon>Papilionoideae</taxon>
        <taxon>50 kb inversion clade</taxon>
        <taxon>dalbergioids sensu lato</taxon>
        <taxon>Dalbergieae</taxon>
        <taxon>Pterocarpus clade</taxon>
        <taxon>Stylosanthes</taxon>
    </lineage>
</organism>
<keyword evidence="3" id="KW-1185">Reference proteome</keyword>
<feature type="transmembrane region" description="Helical" evidence="1">
    <location>
        <begin position="248"/>
        <end position="268"/>
    </location>
</feature>
<name>A0ABU6VNW4_9FABA</name>
<gene>
    <name evidence="2" type="ORF">PIB30_065271</name>
</gene>
<feature type="transmembrane region" description="Helical" evidence="1">
    <location>
        <begin position="95"/>
        <end position="116"/>
    </location>
</feature>
<keyword evidence="1" id="KW-1133">Transmembrane helix</keyword>
<comment type="caution">
    <text evidence="2">The sequence shown here is derived from an EMBL/GenBank/DDBJ whole genome shotgun (WGS) entry which is preliminary data.</text>
</comment>
<feature type="transmembrane region" description="Helical" evidence="1">
    <location>
        <begin position="189"/>
        <end position="210"/>
    </location>
</feature>
<dbReference type="PANTHER" id="PTHR12242">
    <property type="entry name" value="OS02G0130600 PROTEIN-RELATED"/>
    <property type="match status" value="1"/>
</dbReference>
<dbReference type="EMBL" id="JASCZI010151683">
    <property type="protein sequence ID" value="MED6174056.1"/>
    <property type="molecule type" value="Genomic_DNA"/>
</dbReference>
<keyword evidence="1" id="KW-0472">Membrane</keyword>
<evidence type="ECO:0000313" key="3">
    <source>
        <dbReference type="Proteomes" id="UP001341840"/>
    </source>
</evidence>
<sequence length="287" mass="33160">MKFATGSPKDTWHPMIKADTTTLTYWLNWRVYLCSICLLVPAIFSVVLIWKYESFRKPAIHGSMESQKEKEEDEVSQTLYEDETWRPCLRGIHPAWLLAFRVLAFSVLLLGSLFSLHGCYQHQKKASGDKVEVEFDIDIFGSDSPDLEQGAYEDPPLPLSSITSNHDKDLGFKEENDHLVHQQAGACGYIFQIIFQIIITSHTINAVFLLTETALNCLRFPWFRIGYFGLWTFTYVVFQWLVHGFVKLWYLSVTILHIPCYGIMALIVKMKHTLLSAWYPDSYLCVK</sequence>
<feature type="transmembrane region" description="Helical" evidence="1">
    <location>
        <begin position="222"/>
        <end position="242"/>
    </location>
</feature>
<feature type="transmembrane region" description="Helical" evidence="1">
    <location>
        <begin position="29"/>
        <end position="50"/>
    </location>
</feature>
<evidence type="ECO:0000256" key="1">
    <source>
        <dbReference type="SAM" id="Phobius"/>
    </source>
</evidence>